<dbReference type="EMBL" id="CM044703">
    <property type="protein sequence ID" value="KAI5671508.1"/>
    <property type="molecule type" value="Genomic_DNA"/>
</dbReference>
<protein>
    <submittedName>
        <fullName evidence="1">Uncharacterized protein</fullName>
    </submittedName>
</protein>
<evidence type="ECO:0000313" key="2">
    <source>
        <dbReference type="Proteomes" id="UP001060085"/>
    </source>
</evidence>
<gene>
    <name evidence="1" type="ORF">M9H77_11872</name>
</gene>
<dbReference type="Proteomes" id="UP001060085">
    <property type="component" value="Linkage Group LG03"/>
</dbReference>
<reference evidence="2" key="1">
    <citation type="journal article" date="2023" name="Nat. Plants">
        <title>Single-cell RNA sequencing provides a high-resolution roadmap for understanding the multicellular compartmentation of specialized metabolism.</title>
        <authorList>
            <person name="Sun S."/>
            <person name="Shen X."/>
            <person name="Li Y."/>
            <person name="Li Y."/>
            <person name="Wang S."/>
            <person name="Li R."/>
            <person name="Zhang H."/>
            <person name="Shen G."/>
            <person name="Guo B."/>
            <person name="Wei J."/>
            <person name="Xu J."/>
            <person name="St-Pierre B."/>
            <person name="Chen S."/>
            <person name="Sun C."/>
        </authorList>
    </citation>
    <scope>NUCLEOTIDE SEQUENCE [LARGE SCALE GENOMIC DNA]</scope>
</reference>
<proteinExistence type="predicted"/>
<sequence>MPQIQRGKLVPCDPEPERTLQSACCTLRFETMNNNTIITVDKMKEGQHDPPLINLLQYLITKYILLVDARMQSMEAAQRNQEASIHNLENQIEYNTEKNPREHAKAVTLRSGKELVETPLTVMDKEKEIVQAPEEYSRHKSILLHAQDFT</sequence>
<evidence type="ECO:0000313" key="1">
    <source>
        <dbReference type="EMBL" id="KAI5671508.1"/>
    </source>
</evidence>
<keyword evidence="2" id="KW-1185">Reference proteome</keyword>
<comment type="caution">
    <text evidence="1">The sequence shown here is derived from an EMBL/GenBank/DDBJ whole genome shotgun (WGS) entry which is preliminary data.</text>
</comment>
<accession>A0ACC0BFW0</accession>
<organism evidence="1 2">
    <name type="scientific">Catharanthus roseus</name>
    <name type="common">Madagascar periwinkle</name>
    <name type="synonym">Vinca rosea</name>
    <dbReference type="NCBI Taxonomy" id="4058"/>
    <lineage>
        <taxon>Eukaryota</taxon>
        <taxon>Viridiplantae</taxon>
        <taxon>Streptophyta</taxon>
        <taxon>Embryophyta</taxon>
        <taxon>Tracheophyta</taxon>
        <taxon>Spermatophyta</taxon>
        <taxon>Magnoliopsida</taxon>
        <taxon>eudicotyledons</taxon>
        <taxon>Gunneridae</taxon>
        <taxon>Pentapetalae</taxon>
        <taxon>asterids</taxon>
        <taxon>lamiids</taxon>
        <taxon>Gentianales</taxon>
        <taxon>Apocynaceae</taxon>
        <taxon>Rauvolfioideae</taxon>
        <taxon>Vinceae</taxon>
        <taxon>Catharanthinae</taxon>
        <taxon>Catharanthus</taxon>
    </lineage>
</organism>
<name>A0ACC0BFW0_CATRO</name>